<keyword evidence="2" id="KW-0808">Transferase</keyword>
<evidence type="ECO:0000256" key="3">
    <source>
        <dbReference type="ARBA" id="ARBA00022691"/>
    </source>
</evidence>
<dbReference type="InterPro" id="IPR029063">
    <property type="entry name" value="SAM-dependent_MTases_sf"/>
</dbReference>
<feature type="region of interest" description="Disordered" evidence="4">
    <location>
        <begin position="1"/>
        <end position="20"/>
    </location>
</feature>
<keyword evidence="3" id="KW-0949">S-adenosyl-L-methionine</keyword>
<comment type="caution">
    <text evidence="6">The sequence shown here is derived from an EMBL/GenBank/DDBJ whole genome shotgun (WGS) entry which is preliminary data.</text>
</comment>
<dbReference type="Gene3D" id="3.40.50.150">
    <property type="entry name" value="Vaccinia Virus protein VP39"/>
    <property type="match status" value="1"/>
</dbReference>
<keyword evidence="7" id="KW-1185">Reference proteome</keyword>
<evidence type="ECO:0000313" key="7">
    <source>
        <dbReference type="Proteomes" id="UP001500556"/>
    </source>
</evidence>
<dbReference type="RefSeq" id="WP_345503324.1">
    <property type="nucleotide sequence ID" value="NZ_BAABLO010000011.1"/>
</dbReference>
<dbReference type="PANTHER" id="PTHR43464">
    <property type="entry name" value="METHYLTRANSFERASE"/>
    <property type="match status" value="1"/>
</dbReference>
<evidence type="ECO:0000313" key="6">
    <source>
        <dbReference type="EMBL" id="GAA4723884.1"/>
    </source>
</evidence>
<protein>
    <submittedName>
        <fullName evidence="6">Class I SAM-dependent methyltransferase</fullName>
    </submittedName>
</protein>
<dbReference type="CDD" id="cd02440">
    <property type="entry name" value="AdoMet_MTases"/>
    <property type="match status" value="1"/>
</dbReference>
<gene>
    <name evidence="6" type="ORF">GCM10025782_22320</name>
</gene>
<dbReference type="EMBL" id="BAABLO010000011">
    <property type="protein sequence ID" value="GAA4723884.1"/>
    <property type="molecule type" value="Genomic_DNA"/>
</dbReference>
<name>A0ABP8YAG8_9MICO</name>
<dbReference type="Pfam" id="PF08241">
    <property type="entry name" value="Methyltransf_11"/>
    <property type="match status" value="1"/>
</dbReference>
<feature type="domain" description="Methyltransferase type 11" evidence="5">
    <location>
        <begin position="73"/>
        <end position="167"/>
    </location>
</feature>
<sequence length="239" mass="25928">MTQHVETSAPSATASRSPSPADIDLEQVRRYWDEFASEYDDYPDHGLLDPDMRAAWKDLLRTWLPATPSRLADLACGTGTLSVLAAELGHEVTGVDLSEQMVALARAKSAPFGRAVEVLHGDAGQPPLEPGSVDVVLARHVLWTLPDPLAALRRWVGLLRPGGRLVLVEGRWGLEGADGKPPAPWRAGVPSQELAAAVRDLVGEPAVVQLTDSLYWGKEIEHERYLLTARLTARQADAP</sequence>
<organism evidence="6 7">
    <name type="scientific">Pedococcus ginsenosidimutans</name>
    <dbReference type="NCBI Taxonomy" id="490570"/>
    <lineage>
        <taxon>Bacteria</taxon>
        <taxon>Bacillati</taxon>
        <taxon>Actinomycetota</taxon>
        <taxon>Actinomycetes</taxon>
        <taxon>Micrococcales</taxon>
        <taxon>Intrasporangiaceae</taxon>
        <taxon>Pedococcus</taxon>
    </lineage>
</organism>
<reference evidence="7" key="1">
    <citation type="journal article" date="2019" name="Int. J. Syst. Evol. Microbiol.">
        <title>The Global Catalogue of Microorganisms (GCM) 10K type strain sequencing project: providing services to taxonomists for standard genome sequencing and annotation.</title>
        <authorList>
            <consortium name="The Broad Institute Genomics Platform"/>
            <consortium name="The Broad Institute Genome Sequencing Center for Infectious Disease"/>
            <person name="Wu L."/>
            <person name="Ma J."/>
        </authorList>
    </citation>
    <scope>NUCLEOTIDE SEQUENCE [LARGE SCALE GENOMIC DNA]</scope>
    <source>
        <strain evidence="7">JCM 18961</strain>
    </source>
</reference>
<keyword evidence="1 6" id="KW-0489">Methyltransferase</keyword>
<evidence type="ECO:0000256" key="2">
    <source>
        <dbReference type="ARBA" id="ARBA00022679"/>
    </source>
</evidence>
<accession>A0ABP8YAG8</accession>
<evidence type="ECO:0000259" key="5">
    <source>
        <dbReference type="Pfam" id="PF08241"/>
    </source>
</evidence>
<dbReference type="SUPFAM" id="SSF53335">
    <property type="entry name" value="S-adenosyl-L-methionine-dependent methyltransferases"/>
    <property type="match status" value="1"/>
</dbReference>
<dbReference type="PANTHER" id="PTHR43464:SF19">
    <property type="entry name" value="UBIQUINONE BIOSYNTHESIS O-METHYLTRANSFERASE, MITOCHONDRIAL"/>
    <property type="match status" value="1"/>
</dbReference>
<dbReference type="GO" id="GO:0008168">
    <property type="term" value="F:methyltransferase activity"/>
    <property type="evidence" value="ECO:0007669"/>
    <property type="project" value="UniProtKB-KW"/>
</dbReference>
<evidence type="ECO:0000256" key="4">
    <source>
        <dbReference type="SAM" id="MobiDB-lite"/>
    </source>
</evidence>
<dbReference type="GO" id="GO:0032259">
    <property type="term" value="P:methylation"/>
    <property type="evidence" value="ECO:0007669"/>
    <property type="project" value="UniProtKB-KW"/>
</dbReference>
<proteinExistence type="predicted"/>
<feature type="compositionally biased region" description="Low complexity" evidence="4">
    <location>
        <begin position="7"/>
        <end position="20"/>
    </location>
</feature>
<dbReference type="InterPro" id="IPR013216">
    <property type="entry name" value="Methyltransf_11"/>
</dbReference>
<evidence type="ECO:0000256" key="1">
    <source>
        <dbReference type="ARBA" id="ARBA00022603"/>
    </source>
</evidence>
<dbReference type="Proteomes" id="UP001500556">
    <property type="component" value="Unassembled WGS sequence"/>
</dbReference>